<name>A0A6N3AHA7_9FIRM</name>
<dbReference type="EMBL" id="CACRUQ010000006">
    <property type="protein sequence ID" value="VYT91835.1"/>
    <property type="molecule type" value="Genomic_DNA"/>
</dbReference>
<sequence length="60" mass="6876">MKVTQCTGEGMGSCKRCSDNGKWNMNWMCFLYKIEGYEGCYCSDCVKKIREEAGDKCLEN</sequence>
<gene>
    <name evidence="1" type="ORF">RTLFYP15_01032</name>
</gene>
<dbReference type="AlphaFoldDB" id="A0A6N3AHA7"/>
<proteinExistence type="predicted"/>
<protein>
    <submittedName>
        <fullName evidence="1">Uncharacterized protein</fullName>
    </submittedName>
</protein>
<accession>A0A6N3AHA7</accession>
<evidence type="ECO:0000313" key="1">
    <source>
        <dbReference type="EMBL" id="VYT91835.1"/>
    </source>
</evidence>
<reference evidence="1" key="1">
    <citation type="submission" date="2019-11" db="EMBL/GenBank/DDBJ databases">
        <authorList>
            <person name="Feng L."/>
        </authorList>
    </citation>
    <scope>NUCLEOTIDE SEQUENCE</scope>
    <source>
        <strain evidence="1">RtorquesLFYP15</strain>
    </source>
</reference>
<organism evidence="1">
    <name type="scientific">[Ruminococcus] torques</name>
    <dbReference type="NCBI Taxonomy" id="33039"/>
    <lineage>
        <taxon>Bacteria</taxon>
        <taxon>Bacillati</taxon>
        <taxon>Bacillota</taxon>
        <taxon>Clostridia</taxon>
        <taxon>Lachnospirales</taxon>
        <taxon>Lachnospiraceae</taxon>
        <taxon>Mediterraneibacter</taxon>
    </lineage>
</organism>